<reference evidence="1 2" key="1">
    <citation type="submission" date="2016-03" db="EMBL/GenBank/DDBJ databases">
        <authorList>
            <person name="Devillers H."/>
        </authorList>
    </citation>
    <scope>NUCLEOTIDE SEQUENCE [LARGE SCALE GENOMIC DNA]</scope>
    <source>
        <strain evidence="1">CBS 6772</strain>
    </source>
</reference>
<accession>A0A1G4M9F9</accession>
<gene>
    <name evidence="1" type="ORF">LAFE_0C04698G</name>
</gene>
<keyword evidence="2" id="KW-1185">Reference proteome</keyword>
<dbReference type="AlphaFoldDB" id="A0A1G4M9F9"/>
<dbReference type="OMA" id="TCEDTEL"/>
<evidence type="ECO:0000313" key="2">
    <source>
        <dbReference type="Proteomes" id="UP000190831"/>
    </source>
</evidence>
<dbReference type="EMBL" id="LT598485">
    <property type="protein sequence ID" value="SCW00461.1"/>
    <property type="molecule type" value="Genomic_DNA"/>
</dbReference>
<name>A0A1G4M9F9_LACFM</name>
<organism evidence="1 2">
    <name type="scientific">Lachancea fermentati</name>
    <name type="common">Zygosaccharomyces fermentati</name>
    <dbReference type="NCBI Taxonomy" id="4955"/>
    <lineage>
        <taxon>Eukaryota</taxon>
        <taxon>Fungi</taxon>
        <taxon>Dikarya</taxon>
        <taxon>Ascomycota</taxon>
        <taxon>Saccharomycotina</taxon>
        <taxon>Saccharomycetes</taxon>
        <taxon>Saccharomycetales</taxon>
        <taxon>Saccharomycetaceae</taxon>
        <taxon>Lachancea</taxon>
    </lineage>
</organism>
<dbReference type="Proteomes" id="UP000190831">
    <property type="component" value="Chromosome C"/>
</dbReference>
<protein>
    <submittedName>
        <fullName evidence="1">LAFE_0C04698g1_1</fullName>
    </submittedName>
</protein>
<sequence>MGIPVHIYEDPNAGDAATGAARGARDAFATRRRRRHRFDDARFDDVFTTHSTTAAAAAAAPWGLWPRREFGDAQWASMRETKRCDGALWALWRDDGSRVCIVDANGAVHEHAARLPARITALDALDTHTVAFGLASGQHGVLDLASGRAHYAEAASSDGHDENAAITHVWARRGAHVTLARDATVRVSRPAAAGAAAATSLATTRCLTRGDAVTCADLSADAVWLALSDGHRVWLQHPHDPRQHNVPGLGLQLDERVVSLRFAPRAQLLVVATTARIVAYECGAASVALVCGARAGTLYDFDLQGALVVEQQHLYGTHVAQFQRVNGGPQWAQIGYADVRAQFGIRKVHKLRASCVGVWVVAEAGVCSEFATTRDAGSGAREH</sequence>
<evidence type="ECO:0000313" key="1">
    <source>
        <dbReference type="EMBL" id="SCW00461.1"/>
    </source>
</evidence>
<dbReference type="SUPFAM" id="SSF69322">
    <property type="entry name" value="Tricorn protease domain 2"/>
    <property type="match status" value="1"/>
</dbReference>
<proteinExistence type="predicted"/>
<dbReference type="OrthoDB" id="4034100at2759"/>